<dbReference type="InterPro" id="IPR025540">
    <property type="entry name" value="FlK"/>
</dbReference>
<feature type="active site" evidence="1">
    <location>
        <position position="36"/>
    </location>
</feature>
<feature type="binding site" evidence="2">
    <location>
        <position position="55"/>
    </location>
    <ligand>
        <name>substrate</name>
    </ligand>
</feature>
<evidence type="ECO:0000313" key="5">
    <source>
        <dbReference type="Proteomes" id="UP000761264"/>
    </source>
</evidence>
<feature type="active site" evidence="1">
    <location>
        <position position="62"/>
    </location>
</feature>
<feature type="active site" evidence="1">
    <location>
        <position position="28"/>
    </location>
</feature>
<gene>
    <name evidence="4" type="ORF">HBA54_09965</name>
</gene>
<evidence type="ECO:0000256" key="1">
    <source>
        <dbReference type="PIRSR" id="PIRSR014972-1"/>
    </source>
</evidence>
<proteinExistence type="predicted"/>
<reference evidence="4" key="1">
    <citation type="submission" date="2020-03" db="EMBL/GenBank/DDBJ databases">
        <title>Genome of Pelagibius litoralis DSM 21314T.</title>
        <authorList>
            <person name="Wang G."/>
        </authorList>
    </citation>
    <scope>NUCLEOTIDE SEQUENCE</scope>
    <source>
        <strain evidence="4">DSM 21314</strain>
    </source>
</reference>
<dbReference type="Gene3D" id="3.10.129.10">
    <property type="entry name" value="Hotdog Thioesterase"/>
    <property type="match status" value="1"/>
</dbReference>
<feature type="binding site" evidence="2">
    <location>
        <position position="106"/>
    </location>
    <ligand>
        <name>substrate</name>
    </ligand>
</feature>
<dbReference type="SUPFAM" id="SSF54637">
    <property type="entry name" value="Thioesterase/thiol ester dehydrase-isomerase"/>
    <property type="match status" value="1"/>
</dbReference>
<dbReference type="Pfam" id="PF22636">
    <property type="entry name" value="FlK"/>
    <property type="match status" value="1"/>
</dbReference>
<name>A0A967C376_9PROT</name>
<evidence type="ECO:0000313" key="4">
    <source>
        <dbReference type="EMBL" id="NIA68918.1"/>
    </source>
</evidence>
<evidence type="ECO:0000256" key="2">
    <source>
        <dbReference type="PIRSR" id="PIRSR014972-2"/>
    </source>
</evidence>
<dbReference type="AlphaFoldDB" id="A0A967C376"/>
<feature type="domain" description="Fluoroacetyl-CoA-specific thioesterase-like" evidence="3">
    <location>
        <begin position="9"/>
        <end position="110"/>
    </location>
</feature>
<protein>
    <submittedName>
        <fullName evidence="4">Thioesterase family protein</fullName>
    </submittedName>
</protein>
<sequence>MTGHAEMVVGTNDTAPRIGSGHIAVLGTPRMINLIEEAALAAVEQLLPEGKQSLGTHLDVSHLAATPVGMTVKAEAELISVDGRKLLFAVRAHDEMDLIGEGRHERVVVTAASFQARIDEKGKSLRR</sequence>
<dbReference type="Proteomes" id="UP000761264">
    <property type="component" value="Unassembled WGS sequence"/>
</dbReference>
<dbReference type="PANTHER" id="PTHR36934:SF1">
    <property type="entry name" value="THIOESTERASE DOMAIN-CONTAINING PROTEIN"/>
    <property type="match status" value="1"/>
</dbReference>
<evidence type="ECO:0000259" key="3">
    <source>
        <dbReference type="Pfam" id="PF22636"/>
    </source>
</evidence>
<dbReference type="InterPro" id="IPR029069">
    <property type="entry name" value="HotDog_dom_sf"/>
</dbReference>
<feature type="binding site" evidence="2">
    <location>
        <position position="55"/>
    </location>
    <ligand>
        <name>CoA</name>
        <dbReference type="ChEBI" id="CHEBI:57287"/>
    </ligand>
</feature>
<dbReference type="InterPro" id="IPR054485">
    <property type="entry name" value="FlK-like_dom"/>
</dbReference>
<comment type="caution">
    <text evidence="4">The sequence shown here is derived from an EMBL/GenBank/DDBJ whole genome shotgun (WGS) entry which is preliminary data.</text>
</comment>
<accession>A0A967C376</accession>
<dbReference type="PANTHER" id="PTHR36934">
    <property type="entry name" value="BLR0278 PROTEIN"/>
    <property type="match status" value="1"/>
</dbReference>
<dbReference type="EMBL" id="JAAQPH010000006">
    <property type="protein sequence ID" value="NIA68918.1"/>
    <property type="molecule type" value="Genomic_DNA"/>
</dbReference>
<dbReference type="PIRSF" id="PIRSF014972">
    <property type="entry name" value="FlK"/>
    <property type="match status" value="1"/>
</dbReference>
<organism evidence="4 5">
    <name type="scientific">Pelagibius litoralis</name>
    <dbReference type="NCBI Taxonomy" id="374515"/>
    <lineage>
        <taxon>Bacteria</taxon>
        <taxon>Pseudomonadati</taxon>
        <taxon>Pseudomonadota</taxon>
        <taxon>Alphaproteobacteria</taxon>
        <taxon>Rhodospirillales</taxon>
        <taxon>Rhodovibrionaceae</taxon>
        <taxon>Pelagibius</taxon>
    </lineage>
</organism>
<keyword evidence="5" id="KW-1185">Reference proteome</keyword>